<feature type="domain" description="RING-type" evidence="5">
    <location>
        <begin position="15"/>
        <end position="61"/>
    </location>
</feature>
<dbReference type="InterPro" id="IPR047153">
    <property type="entry name" value="TRIM45/56/19-like"/>
</dbReference>
<keyword evidence="8" id="KW-1185">Reference proteome</keyword>
<dbReference type="GO" id="GO:0008270">
    <property type="term" value="F:zinc ion binding"/>
    <property type="evidence" value="ECO:0007669"/>
    <property type="project" value="UniProtKB-KW"/>
</dbReference>
<dbReference type="EMBL" id="CACVKT020009053">
    <property type="protein sequence ID" value="CAC5419732.1"/>
    <property type="molecule type" value="Genomic_DNA"/>
</dbReference>
<keyword evidence="1" id="KW-0479">Metal-binding</keyword>
<dbReference type="Proteomes" id="UP000507470">
    <property type="component" value="Unassembled WGS sequence"/>
</dbReference>
<dbReference type="Gene3D" id="3.30.160.60">
    <property type="entry name" value="Classic Zinc Finger"/>
    <property type="match status" value="1"/>
</dbReference>
<evidence type="ECO:0000313" key="7">
    <source>
        <dbReference type="EMBL" id="CAC5419732.1"/>
    </source>
</evidence>
<dbReference type="EC" id="2.3.2.27" evidence="7"/>
<keyword evidence="3" id="KW-0862">Zinc</keyword>
<dbReference type="InterPro" id="IPR001841">
    <property type="entry name" value="Znf_RING"/>
</dbReference>
<dbReference type="InterPro" id="IPR013083">
    <property type="entry name" value="Znf_RING/FYVE/PHD"/>
</dbReference>
<dbReference type="Gene3D" id="3.30.40.10">
    <property type="entry name" value="Zinc/RING finger domain, C3HC4 (zinc finger)"/>
    <property type="match status" value="1"/>
</dbReference>
<protein>
    <submittedName>
        <fullName evidence="7">TRIM71</fullName>
        <ecNumber evidence="7">2.3.2.27</ecNumber>
    </submittedName>
</protein>
<keyword evidence="7" id="KW-0808">Transferase</keyword>
<accession>A0A6J8EJ14</accession>
<dbReference type="PROSITE" id="PS00518">
    <property type="entry name" value="ZF_RING_1"/>
    <property type="match status" value="1"/>
</dbReference>
<dbReference type="InterPro" id="IPR017907">
    <property type="entry name" value="Znf_RING_CS"/>
</dbReference>
<dbReference type="InterPro" id="IPR000315">
    <property type="entry name" value="Znf_B-box"/>
</dbReference>
<proteinExistence type="predicted"/>
<organism evidence="7 8">
    <name type="scientific">Mytilus coruscus</name>
    <name type="common">Sea mussel</name>
    <dbReference type="NCBI Taxonomy" id="42192"/>
    <lineage>
        <taxon>Eukaryota</taxon>
        <taxon>Metazoa</taxon>
        <taxon>Spiralia</taxon>
        <taxon>Lophotrochozoa</taxon>
        <taxon>Mollusca</taxon>
        <taxon>Bivalvia</taxon>
        <taxon>Autobranchia</taxon>
        <taxon>Pteriomorphia</taxon>
        <taxon>Mytilida</taxon>
        <taxon>Mytiloidea</taxon>
        <taxon>Mytilidae</taxon>
        <taxon>Mytilinae</taxon>
        <taxon>Mytilus</taxon>
    </lineage>
</organism>
<dbReference type="PROSITE" id="PS50119">
    <property type="entry name" value="ZF_BBOX"/>
    <property type="match status" value="2"/>
</dbReference>
<dbReference type="PROSITE" id="PS50089">
    <property type="entry name" value="ZF_RING_2"/>
    <property type="match status" value="1"/>
</dbReference>
<dbReference type="SMART" id="SM00184">
    <property type="entry name" value="RING"/>
    <property type="match status" value="1"/>
</dbReference>
<reference evidence="7 8" key="1">
    <citation type="submission" date="2020-06" db="EMBL/GenBank/DDBJ databases">
        <authorList>
            <person name="Li R."/>
            <person name="Bekaert M."/>
        </authorList>
    </citation>
    <scope>NUCLEOTIDE SEQUENCE [LARGE SCALE GENOMIC DNA]</scope>
    <source>
        <strain evidence="8">wild</strain>
    </source>
</reference>
<keyword evidence="7" id="KW-0012">Acyltransferase</keyword>
<dbReference type="PANTHER" id="PTHR25462:SF296">
    <property type="entry name" value="MEIOTIC P26, ISOFORM F"/>
    <property type="match status" value="1"/>
</dbReference>
<evidence type="ECO:0000256" key="4">
    <source>
        <dbReference type="PROSITE-ProRule" id="PRU00024"/>
    </source>
</evidence>
<dbReference type="SUPFAM" id="SSF57845">
    <property type="entry name" value="B-box zinc-binding domain"/>
    <property type="match status" value="1"/>
</dbReference>
<evidence type="ECO:0000259" key="5">
    <source>
        <dbReference type="PROSITE" id="PS50089"/>
    </source>
</evidence>
<gene>
    <name evidence="7" type="ORF">MCOR_52039</name>
</gene>
<evidence type="ECO:0000256" key="2">
    <source>
        <dbReference type="ARBA" id="ARBA00022771"/>
    </source>
</evidence>
<dbReference type="OrthoDB" id="6101541at2759"/>
<dbReference type="GO" id="GO:0061630">
    <property type="term" value="F:ubiquitin protein ligase activity"/>
    <property type="evidence" value="ECO:0007669"/>
    <property type="project" value="UniProtKB-EC"/>
</dbReference>
<dbReference type="InterPro" id="IPR027370">
    <property type="entry name" value="Znf-RING_euk"/>
</dbReference>
<evidence type="ECO:0000259" key="6">
    <source>
        <dbReference type="PROSITE" id="PS50119"/>
    </source>
</evidence>
<dbReference type="Pfam" id="PF13445">
    <property type="entry name" value="zf-RING_UBOX"/>
    <property type="match status" value="1"/>
</dbReference>
<sequence length="296" mass="33909">MASSIKSHIVDITTCAICLEKLNTPKYLPCLHTFCESCLHTFISSRIEKGQKQSIECPVCRTSVPAPIENCSPEEWIKGLPLNFLIVGLLEKEKVQNPQKQCMVCQRMELKSDASFVCIECSDLLCSSCVKHHRASKLLCDHEIRPVEVVVSDLKFLKTFKNKCTEHKSKELELFCIDHETPCCSMCVSIFHRKCEKVMAIEDAATKFLISNKVDDLRNELKNVDCDVKDIISNLDMQAGKLQTLFKDKQKELEDSFNNLVTLICNLKDKRKSELLKHYNEAKTKYGFFEIGLRKY</sequence>
<dbReference type="SUPFAM" id="SSF57850">
    <property type="entry name" value="RING/U-box"/>
    <property type="match status" value="1"/>
</dbReference>
<evidence type="ECO:0000313" key="8">
    <source>
        <dbReference type="Proteomes" id="UP000507470"/>
    </source>
</evidence>
<evidence type="ECO:0000256" key="3">
    <source>
        <dbReference type="ARBA" id="ARBA00022833"/>
    </source>
</evidence>
<feature type="domain" description="B box-type" evidence="6">
    <location>
        <begin position="159"/>
        <end position="201"/>
    </location>
</feature>
<name>A0A6J8EJ14_MYTCO</name>
<dbReference type="PANTHER" id="PTHR25462">
    <property type="entry name" value="BONUS, ISOFORM C-RELATED"/>
    <property type="match status" value="1"/>
</dbReference>
<feature type="domain" description="B box-type" evidence="6">
    <location>
        <begin position="100"/>
        <end position="147"/>
    </location>
</feature>
<dbReference type="AlphaFoldDB" id="A0A6J8EJ14"/>
<keyword evidence="2 4" id="KW-0863">Zinc-finger</keyword>
<evidence type="ECO:0000256" key="1">
    <source>
        <dbReference type="ARBA" id="ARBA00022723"/>
    </source>
</evidence>